<dbReference type="Pfam" id="PF00437">
    <property type="entry name" value="T2SSE"/>
    <property type="match status" value="1"/>
</dbReference>
<dbReference type="PANTHER" id="PTHR30258">
    <property type="entry name" value="TYPE II SECRETION SYSTEM PROTEIN GSPE-RELATED"/>
    <property type="match status" value="1"/>
</dbReference>
<name>A0A402CQY6_9BACT</name>
<dbReference type="Pfam" id="PF05157">
    <property type="entry name" value="MshEN"/>
    <property type="match status" value="1"/>
</dbReference>
<dbReference type="FunFam" id="3.30.450.90:FF:000001">
    <property type="entry name" value="Type II secretion system ATPase GspE"/>
    <property type="match status" value="1"/>
</dbReference>
<gene>
    <name evidence="4" type="ORF">CCAX7_65250</name>
</gene>
<dbReference type="Gene3D" id="3.30.450.90">
    <property type="match status" value="1"/>
</dbReference>
<dbReference type="KEGG" id="ccot:CCAX7_65250"/>
<dbReference type="RefSeq" id="WP_119319835.1">
    <property type="nucleotide sequence ID" value="NZ_AP025739.1"/>
</dbReference>
<keyword evidence="2" id="KW-0547">Nucleotide-binding</keyword>
<evidence type="ECO:0000313" key="4">
    <source>
        <dbReference type="EMBL" id="BDI34474.1"/>
    </source>
</evidence>
<dbReference type="OrthoDB" id="9804785at2"/>
<comment type="similarity">
    <text evidence="1">Belongs to the GSP E family.</text>
</comment>
<organism evidence="4 5">
    <name type="scientific">Capsulimonas corticalis</name>
    <dbReference type="NCBI Taxonomy" id="2219043"/>
    <lineage>
        <taxon>Bacteria</taxon>
        <taxon>Bacillati</taxon>
        <taxon>Armatimonadota</taxon>
        <taxon>Armatimonadia</taxon>
        <taxon>Capsulimonadales</taxon>
        <taxon>Capsulimonadaceae</taxon>
        <taxon>Capsulimonas</taxon>
    </lineage>
</organism>
<dbReference type="InterPro" id="IPR027417">
    <property type="entry name" value="P-loop_NTPase"/>
</dbReference>
<dbReference type="PANTHER" id="PTHR30258:SF1">
    <property type="entry name" value="PROTEIN TRANSPORT PROTEIN HOFB HOMOLOG"/>
    <property type="match status" value="1"/>
</dbReference>
<dbReference type="InterPro" id="IPR037257">
    <property type="entry name" value="T2SS_E_N_sf"/>
</dbReference>
<dbReference type="GO" id="GO:0016887">
    <property type="term" value="F:ATP hydrolysis activity"/>
    <property type="evidence" value="ECO:0007669"/>
    <property type="project" value="TreeGrafter"/>
</dbReference>
<dbReference type="FunFam" id="3.40.50.300:FF:000398">
    <property type="entry name" value="Type IV pilus assembly ATPase PilB"/>
    <property type="match status" value="1"/>
</dbReference>
<sequence length="582" mass="64958">MLSSRQRLGELLVSHRLITQEQLDKALSIQRERFQPLGQILIQQNLITEERLLQACALQKGFAAWHLQHDPPTKEALELVPGNLCRSYQILPVQIKSGRLFLAMRDPSDVDALDMVRDLSKLRIEPVLANEDRLATLIEEIHGQTIVVNDAMSKLVTQALDEFTVDQNANDGAVSEAEMRPVVGLINQILAEAIKMRASDIHLEPRKDRVEFRYRIDGQLQKMHEIPNKLQAALIARLKIMAQIDIVEYRIPQDGRIEVTVEGRTIDLRVSILPNYHGQRVVLRVLDKGQTLRQLPELGFSDHNFKLFGDMIQKPYGLVLVTGPTGSGKTTTLYAALNKLKNETNNIMTCEDPVEYAIDGINQSHVNEKVGLTFAAQLRAILRQDPDIVLVGEIRDKETAETALRASLTGHLVLSTLHCNDAPSAIPRLADMGIEPFMLSTALIGVTGQRLVRQLCPDCREQYSPSAEERDVLGHQYSGDLPLLWRPKGCVRCNGAGYKGRNGVHEILPIGSQMQSLIANRASMDELKTVGATYGYETMQQDACRRVIKGETSFNEARRLVFFDTLSQAAPAAPVVQIERAA</sequence>
<dbReference type="CDD" id="cd01129">
    <property type="entry name" value="PulE-GspE-like"/>
    <property type="match status" value="1"/>
</dbReference>
<dbReference type="Gene3D" id="3.40.50.300">
    <property type="entry name" value="P-loop containing nucleotide triphosphate hydrolases"/>
    <property type="match status" value="1"/>
</dbReference>
<dbReference type="Gene3D" id="3.30.300.160">
    <property type="entry name" value="Type II secretion system, protein E, N-terminal domain"/>
    <property type="match status" value="1"/>
</dbReference>
<dbReference type="FunCoup" id="A0A402CQY6">
    <property type="interactions" value="183"/>
</dbReference>
<protein>
    <submittedName>
        <fullName evidence="4">Uncharacterized protein</fullName>
    </submittedName>
</protein>
<reference evidence="4 5" key="1">
    <citation type="journal article" date="2019" name="Int. J. Syst. Evol. Microbiol.">
        <title>Capsulimonas corticalis gen. nov., sp. nov., an aerobic capsulated bacterium, of a novel bacterial order, Capsulimonadales ord. nov., of the class Armatimonadia of the phylum Armatimonadetes.</title>
        <authorList>
            <person name="Li J."/>
            <person name="Kudo C."/>
            <person name="Tonouchi A."/>
        </authorList>
    </citation>
    <scope>NUCLEOTIDE SEQUENCE [LARGE SCALE GENOMIC DNA]</scope>
    <source>
        <strain evidence="4 5">AX-7</strain>
    </source>
</reference>
<dbReference type="SUPFAM" id="SSF52540">
    <property type="entry name" value="P-loop containing nucleoside triphosphate hydrolases"/>
    <property type="match status" value="1"/>
</dbReference>
<dbReference type="GO" id="GO:0005886">
    <property type="term" value="C:plasma membrane"/>
    <property type="evidence" value="ECO:0007669"/>
    <property type="project" value="TreeGrafter"/>
</dbReference>
<dbReference type="GO" id="GO:0005524">
    <property type="term" value="F:ATP binding"/>
    <property type="evidence" value="ECO:0007669"/>
    <property type="project" value="UniProtKB-KW"/>
</dbReference>
<dbReference type="EMBL" id="AP025739">
    <property type="protein sequence ID" value="BDI34474.1"/>
    <property type="molecule type" value="Genomic_DNA"/>
</dbReference>
<accession>A0A402CQY6</accession>
<dbReference type="AlphaFoldDB" id="A0A402CQY6"/>
<evidence type="ECO:0000256" key="3">
    <source>
        <dbReference type="ARBA" id="ARBA00022840"/>
    </source>
</evidence>
<dbReference type="InterPro" id="IPR001482">
    <property type="entry name" value="T2SS/T4SS_dom"/>
</dbReference>
<evidence type="ECO:0000256" key="2">
    <source>
        <dbReference type="ARBA" id="ARBA00022741"/>
    </source>
</evidence>
<dbReference type="Proteomes" id="UP000287394">
    <property type="component" value="Chromosome"/>
</dbReference>
<keyword evidence="3" id="KW-0067">ATP-binding</keyword>
<dbReference type="InterPro" id="IPR007831">
    <property type="entry name" value="T2SS_GspE_N"/>
</dbReference>
<dbReference type="PROSITE" id="PS00662">
    <property type="entry name" value="T2SP_E"/>
    <property type="match status" value="1"/>
</dbReference>
<evidence type="ECO:0000256" key="1">
    <source>
        <dbReference type="ARBA" id="ARBA00006611"/>
    </source>
</evidence>
<proteinExistence type="inferred from homology"/>
<evidence type="ECO:0000313" key="5">
    <source>
        <dbReference type="Proteomes" id="UP000287394"/>
    </source>
</evidence>
<keyword evidence="5" id="KW-1185">Reference proteome</keyword>
<dbReference type="SMART" id="SM00382">
    <property type="entry name" value="AAA"/>
    <property type="match status" value="1"/>
</dbReference>
<dbReference type="SUPFAM" id="SSF160246">
    <property type="entry name" value="EspE N-terminal domain-like"/>
    <property type="match status" value="1"/>
</dbReference>
<dbReference type="InterPro" id="IPR003593">
    <property type="entry name" value="AAA+_ATPase"/>
</dbReference>